<name>A0A9D2UHK4_9BACT</name>
<keyword evidence="4 10" id="KW-0349">Heme</keyword>
<organism evidence="12 13">
    <name type="scientific">Candidatus Avibacteroides avistercoris</name>
    <dbReference type="NCBI Taxonomy" id="2840690"/>
    <lineage>
        <taxon>Bacteria</taxon>
        <taxon>Pseudomonadati</taxon>
        <taxon>Bacteroidota</taxon>
        <taxon>Bacteroidia</taxon>
        <taxon>Bacteroidales</taxon>
        <taxon>Bacteroidaceae</taxon>
        <taxon>Bacteroidaceae incertae sedis</taxon>
        <taxon>Candidatus Avibacteroides</taxon>
    </lineage>
</organism>
<keyword evidence="7 10" id="KW-0408">Iron</keyword>
<dbReference type="Proteomes" id="UP000787625">
    <property type="component" value="Unassembled WGS sequence"/>
</dbReference>
<dbReference type="SFLD" id="SFLDG01065">
    <property type="entry name" value="anaerobic_coproporphyrinogen-I"/>
    <property type="match status" value="1"/>
</dbReference>
<evidence type="ECO:0000256" key="2">
    <source>
        <dbReference type="ARBA" id="ARBA00006100"/>
    </source>
</evidence>
<keyword evidence="10" id="KW-0963">Cytoplasm</keyword>
<proteinExistence type="inferred from homology"/>
<evidence type="ECO:0000313" key="13">
    <source>
        <dbReference type="Proteomes" id="UP000787625"/>
    </source>
</evidence>
<dbReference type="InterPro" id="IPR058240">
    <property type="entry name" value="rSAM_sf"/>
</dbReference>
<dbReference type="EMBL" id="DWUP01000050">
    <property type="protein sequence ID" value="HJD52579.1"/>
    <property type="molecule type" value="Genomic_DNA"/>
</dbReference>
<dbReference type="InterPro" id="IPR004559">
    <property type="entry name" value="HemW-like"/>
</dbReference>
<evidence type="ECO:0000256" key="3">
    <source>
        <dbReference type="ARBA" id="ARBA00017228"/>
    </source>
</evidence>
<evidence type="ECO:0000256" key="7">
    <source>
        <dbReference type="ARBA" id="ARBA00023004"/>
    </source>
</evidence>
<dbReference type="GO" id="GO:0051539">
    <property type="term" value="F:4 iron, 4 sulfur cluster binding"/>
    <property type="evidence" value="ECO:0007669"/>
    <property type="project" value="UniProtKB-UniRule"/>
</dbReference>
<evidence type="ECO:0000256" key="9">
    <source>
        <dbReference type="ARBA" id="ARBA00023186"/>
    </source>
</evidence>
<comment type="subcellular location">
    <subcellularLocation>
        <location evidence="10">Cytoplasm</location>
    </subcellularLocation>
</comment>
<dbReference type="GO" id="GO:0006779">
    <property type="term" value="P:porphyrin-containing compound biosynthetic process"/>
    <property type="evidence" value="ECO:0007669"/>
    <property type="project" value="InterPro"/>
</dbReference>
<evidence type="ECO:0000259" key="11">
    <source>
        <dbReference type="PROSITE" id="PS51918"/>
    </source>
</evidence>
<feature type="domain" description="Radical SAM core" evidence="11">
    <location>
        <begin position="1"/>
        <end position="228"/>
    </location>
</feature>
<comment type="function">
    <text evidence="10">Probably acts as a heme chaperone, transferring heme to an unknown acceptor. Binds one molecule of heme per monomer, possibly covalently. Binds 1 [4Fe-4S] cluster. The cluster is coordinated with 3 cysteines and an exchangeable S-adenosyl-L-methionine.</text>
</comment>
<dbReference type="InterPro" id="IPR010723">
    <property type="entry name" value="HemN_C"/>
</dbReference>
<keyword evidence="8 10" id="KW-0411">Iron-sulfur</keyword>
<evidence type="ECO:0000256" key="1">
    <source>
        <dbReference type="ARBA" id="ARBA00001966"/>
    </source>
</evidence>
<dbReference type="InterPro" id="IPR006638">
    <property type="entry name" value="Elp3/MiaA/NifB-like_rSAM"/>
</dbReference>
<gene>
    <name evidence="12" type="primary">hemW</name>
    <name evidence="12" type="ORF">IAA93_02465</name>
</gene>
<reference evidence="12" key="2">
    <citation type="submission" date="2021-04" db="EMBL/GenBank/DDBJ databases">
        <authorList>
            <person name="Gilroy R."/>
        </authorList>
    </citation>
    <scope>NUCLEOTIDE SEQUENCE</scope>
    <source>
        <strain evidence="12">MalCec1-1739</strain>
    </source>
</reference>
<dbReference type="SUPFAM" id="SSF102114">
    <property type="entry name" value="Radical SAM enzymes"/>
    <property type="match status" value="1"/>
</dbReference>
<evidence type="ECO:0000256" key="6">
    <source>
        <dbReference type="ARBA" id="ARBA00022723"/>
    </source>
</evidence>
<evidence type="ECO:0000256" key="4">
    <source>
        <dbReference type="ARBA" id="ARBA00022617"/>
    </source>
</evidence>
<dbReference type="CDD" id="cd01335">
    <property type="entry name" value="Radical_SAM"/>
    <property type="match status" value="1"/>
</dbReference>
<reference evidence="12" key="1">
    <citation type="journal article" date="2021" name="PeerJ">
        <title>Extensive microbial diversity within the chicken gut microbiome revealed by metagenomics and culture.</title>
        <authorList>
            <person name="Gilroy R."/>
            <person name="Ravi A."/>
            <person name="Getino M."/>
            <person name="Pursley I."/>
            <person name="Horton D.L."/>
            <person name="Alikhan N.F."/>
            <person name="Baker D."/>
            <person name="Gharbi K."/>
            <person name="Hall N."/>
            <person name="Watson M."/>
            <person name="Adriaenssens E.M."/>
            <person name="Foster-Nyarko E."/>
            <person name="Jarju S."/>
            <person name="Secka A."/>
            <person name="Antonio M."/>
            <person name="Oren A."/>
            <person name="Chaudhuri R.R."/>
            <person name="La Ragione R."/>
            <person name="Hildebrand F."/>
            <person name="Pallen M.J."/>
        </authorList>
    </citation>
    <scope>NUCLEOTIDE SEQUENCE</scope>
    <source>
        <strain evidence="12">MalCec1-1739</strain>
    </source>
</reference>
<dbReference type="SFLD" id="SFLDF00288">
    <property type="entry name" value="HemN-like__clustered_with_nucl"/>
    <property type="match status" value="1"/>
</dbReference>
<dbReference type="SFLD" id="SFLDG01082">
    <property type="entry name" value="B12-binding_domain_containing"/>
    <property type="match status" value="1"/>
</dbReference>
<dbReference type="AlphaFoldDB" id="A0A9D2UHK4"/>
<dbReference type="InterPro" id="IPR007197">
    <property type="entry name" value="rSAM"/>
</dbReference>
<keyword evidence="5 10" id="KW-0949">S-adenosyl-L-methionine</keyword>
<dbReference type="GO" id="GO:0005737">
    <property type="term" value="C:cytoplasm"/>
    <property type="evidence" value="ECO:0007669"/>
    <property type="project" value="UniProtKB-SubCell"/>
</dbReference>
<dbReference type="GO" id="GO:0004109">
    <property type="term" value="F:coproporphyrinogen oxidase activity"/>
    <property type="evidence" value="ECO:0007669"/>
    <property type="project" value="InterPro"/>
</dbReference>
<dbReference type="Pfam" id="PF06969">
    <property type="entry name" value="HemN_C"/>
    <property type="match status" value="1"/>
</dbReference>
<evidence type="ECO:0000256" key="8">
    <source>
        <dbReference type="ARBA" id="ARBA00023014"/>
    </source>
</evidence>
<dbReference type="Pfam" id="PF04055">
    <property type="entry name" value="Radical_SAM"/>
    <property type="match status" value="1"/>
</dbReference>
<comment type="cofactor">
    <cofactor evidence="1">
        <name>[4Fe-4S] cluster</name>
        <dbReference type="ChEBI" id="CHEBI:49883"/>
    </cofactor>
</comment>
<dbReference type="PANTHER" id="PTHR13932">
    <property type="entry name" value="COPROPORPHYRINIGEN III OXIDASE"/>
    <property type="match status" value="1"/>
</dbReference>
<dbReference type="InterPro" id="IPR034505">
    <property type="entry name" value="Coproporphyrinogen-III_oxidase"/>
</dbReference>
<dbReference type="Gene3D" id="3.20.20.70">
    <property type="entry name" value="Aldolase class I"/>
    <property type="match status" value="1"/>
</dbReference>
<evidence type="ECO:0000256" key="5">
    <source>
        <dbReference type="ARBA" id="ARBA00022691"/>
    </source>
</evidence>
<dbReference type="PROSITE" id="PS51918">
    <property type="entry name" value="RADICAL_SAM"/>
    <property type="match status" value="1"/>
</dbReference>
<evidence type="ECO:0000313" key="12">
    <source>
        <dbReference type="EMBL" id="HJD52579.1"/>
    </source>
</evidence>
<protein>
    <recommendedName>
        <fullName evidence="3 10">Heme chaperone HemW</fullName>
    </recommendedName>
</protein>
<evidence type="ECO:0000256" key="10">
    <source>
        <dbReference type="RuleBase" id="RU364116"/>
    </source>
</evidence>
<comment type="similarity">
    <text evidence="2">Belongs to the anaerobic coproporphyrinogen-III oxidase family. HemW subfamily.</text>
</comment>
<accession>A0A9D2UHK4</accession>
<keyword evidence="9 10" id="KW-0143">Chaperone</keyword>
<keyword evidence="6 10" id="KW-0479">Metal-binding</keyword>
<dbReference type="NCBIfam" id="TIGR00539">
    <property type="entry name" value="hemN_rel"/>
    <property type="match status" value="1"/>
</dbReference>
<dbReference type="PANTHER" id="PTHR13932:SF5">
    <property type="entry name" value="RADICAL S-ADENOSYL METHIONINE DOMAIN-CONTAINING PROTEIN 1, MITOCHONDRIAL"/>
    <property type="match status" value="1"/>
</dbReference>
<dbReference type="SFLD" id="SFLDF00562">
    <property type="entry name" value="HemN-like__clustered_with_heat"/>
    <property type="match status" value="1"/>
</dbReference>
<sequence>MAGIYLHIPFCKRRCIYCDFYSSTDSSRAPSYINALKTELEARRDYLGNERVETIYFGGGTPSQLDASDIGGLITHIRRTFDTSDMAEITVEANPDDITSDYLSRLREAGANRISIGVQSFDDKRLAFLRRRHDAAQACRAVEACYDNGFDNVSIDLIYGLPDESCDQWTNDLRQAVSLGVEHISAYHIIYEDGTPLTDMLGRHEIRQTNEDESVRQFETMCDILSGAGYIHYEISNFCLPGRHSRHNTAYWQNKPYLGCGASAHSYNLATRQWNVRDITAYIDGVTHEGVYYEVEQLDTATRYNEYVMVSLRTMWGADTHVIASRYGQEFADLFVKAAEKHISGGCLAVEGTIFRLTRHGILLSDGVISDLMCVV</sequence>
<keyword evidence="10" id="KW-0004">4Fe-4S</keyword>
<dbReference type="SFLD" id="SFLDS00029">
    <property type="entry name" value="Radical_SAM"/>
    <property type="match status" value="1"/>
</dbReference>
<dbReference type="InterPro" id="IPR013785">
    <property type="entry name" value="Aldolase_TIM"/>
</dbReference>
<comment type="caution">
    <text evidence="12">The sequence shown here is derived from an EMBL/GenBank/DDBJ whole genome shotgun (WGS) entry which is preliminary data.</text>
</comment>
<dbReference type="GO" id="GO:0046872">
    <property type="term" value="F:metal ion binding"/>
    <property type="evidence" value="ECO:0007669"/>
    <property type="project" value="UniProtKB-UniRule"/>
</dbReference>
<dbReference type="SMART" id="SM00729">
    <property type="entry name" value="Elp3"/>
    <property type="match status" value="1"/>
</dbReference>